<dbReference type="RefSeq" id="WP_183365817.1">
    <property type="nucleotide sequence ID" value="NZ_JACIEZ010000003.1"/>
</dbReference>
<comment type="caution">
    <text evidence="1">The sequence shown here is derived from an EMBL/GenBank/DDBJ whole genome shotgun (WGS) entry which is preliminary data.</text>
</comment>
<keyword evidence="2" id="KW-1185">Reference proteome</keyword>
<gene>
    <name evidence="1" type="ORF">GGR23_001738</name>
</gene>
<proteinExistence type="predicted"/>
<evidence type="ECO:0000313" key="2">
    <source>
        <dbReference type="Proteomes" id="UP000528286"/>
    </source>
</evidence>
<accession>A0A7W6J611</accession>
<protein>
    <submittedName>
        <fullName evidence="1">Uncharacterized protein</fullName>
    </submittedName>
</protein>
<dbReference type="EMBL" id="JACIEZ010000003">
    <property type="protein sequence ID" value="MBB4064551.1"/>
    <property type="molecule type" value="Genomic_DNA"/>
</dbReference>
<organism evidence="1 2">
    <name type="scientific">Gellertiella hungarica</name>
    <dbReference type="NCBI Taxonomy" id="1572859"/>
    <lineage>
        <taxon>Bacteria</taxon>
        <taxon>Pseudomonadati</taxon>
        <taxon>Pseudomonadota</taxon>
        <taxon>Alphaproteobacteria</taxon>
        <taxon>Hyphomicrobiales</taxon>
        <taxon>Rhizobiaceae</taxon>
        <taxon>Gellertiella</taxon>
    </lineage>
</organism>
<name>A0A7W6J611_9HYPH</name>
<reference evidence="1 2" key="1">
    <citation type="submission" date="2020-08" db="EMBL/GenBank/DDBJ databases">
        <title>Genomic Encyclopedia of Type Strains, Phase IV (KMG-IV): sequencing the most valuable type-strain genomes for metagenomic binning, comparative biology and taxonomic classification.</title>
        <authorList>
            <person name="Goeker M."/>
        </authorList>
    </citation>
    <scope>NUCLEOTIDE SEQUENCE [LARGE SCALE GENOMIC DNA]</scope>
    <source>
        <strain evidence="1 2">DSM 29853</strain>
    </source>
</reference>
<dbReference type="AlphaFoldDB" id="A0A7W6J611"/>
<evidence type="ECO:0000313" key="1">
    <source>
        <dbReference type="EMBL" id="MBB4064551.1"/>
    </source>
</evidence>
<sequence>MAMRARDLLDKKREQLAVLGSKAQEEARAAGVSAYFIDKNNPDFITEERPDGTRVIVDRVEQPGKFAAE</sequence>
<dbReference type="Proteomes" id="UP000528286">
    <property type="component" value="Unassembled WGS sequence"/>
</dbReference>